<protein>
    <recommendedName>
        <fullName evidence="4">Histidine kinase</fullName>
    </recommendedName>
</protein>
<evidence type="ECO:0000313" key="3">
    <source>
        <dbReference type="Proteomes" id="UP000029556"/>
    </source>
</evidence>
<gene>
    <name evidence="2" type="ORF">HMPREF2137_12285</name>
</gene>
<evidence type="ECO:0008006" key="4">
    <source>
        <dbReference type="Google" id="ProtNLM"/>
    </source>
</evidence>
<dbReference type="AlphaFoldDB" id="A0A096AQL0"/>
<dbReference type="EMBL" id="JRNN01000096">
    <property type="protein sequence ID" value="KGF32912.1"/>
    <property type="molecule type" value="Genomic_DNA"/>
</dbReference>
<feature type="transmembrane region" description="Helical" evidence="1">
    <location>
        <begin position="35"/>
        <end position="56"/>
    </location>
</feature>
<keyword evidence="1" id="KW-0472">Membrane</keyword>
<keyword evidence="1" id="KW-0812">Transmembrane</keyword>
<dbReference type="Proteomes" id="UP000029556">
    <property type="component" value="Unassembled WGS sequence"/>
</dbReference>
<sequence length="194" mass="22207">MKTERIIIYVVIMVSLVLSVTANCRSLPRTAGLDYIGVIVGILALLVTALITWNIYSVVDFNRKKDELIRQEQIVKKLVTLVDEGLSKNAAVTEQSFSAIYLYLITKKEPMSLEYWYLNHVLFAILRYSESGNFEVCNALIKMLMESVIDPSKIKIRKERLSEFLQITSQIKRKDKIENYAELVRIVSSLGIRA</sequence>
<dbReference type="RefSeq" id="WP_036874942.1">
    <property type="nucleotide sequence ID" value="NZ_JRNN01000096.1"/>
</dbReference>
<feature type="transmembrane region" description="Helical" evidence="1">
    <location>
        <begin position="6"/>
        <end position="23"/>
    </location>
</feature>
<proteinExistence type="predicted"/>
<keyword evidence="1" id="KW-1133">Transmembrane helix</keyword>
<comment type="caution">
    <text evidence="2">The sequence shown here is derived from an EMBL/GenBank/DDBJ whole genome shotgun (WGS) entry which is preliminary data.</text>
</comment>
<accession>A0A096AQL0</accession>
<organism evidence="2 3">
    <name type="scientific">Hoylesella buccalis DNF00853</name>
    <dbReference type="NCBI Taxonomy" id="1401074"/>
    <lineage>
        <taxon>Bacteria</taxon>
        <taxon>Pseudomonadati</taxon>
        <taxon>Bacteroidota</taxon>
        <taxon>Bacteroidia</taxon>
        <taxon>Bacteroidales</taxon>
        <taxon>Prevotellaceae</taxon>
        <taxon>Hoylesella</taxon>
    </lineage>
</organism>
<evidence type="ECO:0000313" key="2">
    <source>
        <dbReference type="EMBL" id="KGF32912.1"/>
    </source>
</evidence>
<evidence type="ECO:0000256" key="1">
    <source>
        <dbReference type="SAM" id="Phobius"/>
    </source>
</evidence>
<reference evidence="2 3" key="1">
    <citation type="submission" date="2014-07" db="EMBL/GenBank/DDBJ databases">
        <authorList>
            <person name="McCorrison J."/>
            <person name="Sanka R."/>
            <person name="Torralba M."/>
            <person name="Gillis M."/>
            <person name="Haft D.H."/>
            <person name="Methe B."/>
            <person name="Sutton G."/>
            <person name="Nelson K.E."/>
        </authorList>
    </citation>
    <scope>NUCLEOTIDE SEQUENCE [LARGE SCALE GENOMIC DNA]</scope>
    <source>
        <strain evidence="2 3">DNF00853</strain>
    </source>
</reference>
<name>A0A096AQL0_9BACT</name>